<dbReference type="OrthoDB" id="19174at2759"/>
<dbReference type="SMART" id="SM00248">
    <property type="entry name" value="ANK"/>
    <property type="match status" value="3"/>
</dbReference>
<reference evidence="3" key="1">
    <citation type="submission" date="2005-10" db="EMBL/GenBank/DDBJ databases">
        <authorList>
            <person name="Loftus B.J."/>
            <person name="Nene V.M."/>
            <person name="Hannick L.I."/>
            <person name="Bidwell S."/>
            <person name="Haas B."/>
            <person name="Amedeo P."/>
            <person name="Orvis J."/>
            <person name="Wortman J.R."/>
            <person name="White O.R."/>
            <person name="Salzberg S."/>
            <person name="Shumway M."/>
            <person name="Koo H."/>
            <person name="Zhao Y."/>
            <person name="Holmes M."/>
            <person name="Miller J."/>
            <person name="Schatz M."/>
            <person name="Pop M."/>
            <person name="Pai G."/>
            <person name="Utterback T."/>
            <person name="Rogers Y.-H."/>
            <person name="Kravitz S."/>
            <person name="Fraser C.M."/>
        </authorList>
    </citation>
    <scope>NUCLEOTIDE SEQUENCE</scope>
    <source>
        <strain evidence="3">Liverpool</strain>
    </source>
</reference>
<dbReference type="CTD" id="54851"/>
<dbReference type="InterPro" id="IPR002110">
    <property type="entry name" value="Ankyrin_rpt"/>
</dbReference>
<evidence type="ECO:0000256" key="2">
    <source>
        <dbReference type="SAM" id="MobiDB-lite"/>
    </source>
</evidence>
<evidence type="ECO:0000256" key="1">
    <source>
        <dbReference type="PROSITE-ProRule" id="PRU00023"/>
    </source>
</evidence>
<dbReference type="PRINTS" id="PR01415">
    <property type="entry name" value="ANKYRIN"/>
</dbReference>
<feature type="repeat" description="ANK" evidence="1">
    <location>
        <begin position="97"/>
        <end position="129"/>
    </location>
</feature>
<dbReference type="EMBL" id="CH477223">
    <property type="protein sequence ID" value="EAT47207.1"/>
    <property type="molecule type" value="Genomic_DNA"/>
</dbReference>
<reference evidence="3" key="3">
    <citation type="submission" date="2012-09" db="EMBL/GenBank/DDBJ databases">
        <authorList>
            <consortium name="VectorBase"/>
        </authorList>
    </citation>
    <scope>NUCLEOTIDE SEQUENCE</scope>
    <source>
        <strain evidence="3">Liverpool</strain>
    </source>
</reference>
<dbReference type="InterPro" id="IPR036770">
    <property type="entry name" value="Ankyrin_rpt-contain_sf"/>
</dbReference>
<feature type="region of interest" description="Disordered" evidence="2">
    <location>
        <begin position="1"/>
        <end position="52"/>
    </location>
</feature>
<evidence type="ECO:0000313" key="3">
    <source>
        <dbReference type="EMBL" id="EAT47207.1"/>
    </source>
</evidence>
<dbReference type="KEGG" id="aag:5571643"/>
<proteinExistence type="predicted"/>
<dbReference type="SUPFAM" id="SSF48403">
    <property type="entry name" value="Ankyrin repeat"/>
    <property type="match status" value="1"/>
</dbReference>
<name>A0A1S4EZD9_AEDAE</name>
<feature type="compositionally biased region" description="Basic and acidic residues" evidence="2">
    <location>
        <begin position="1"/>
        <end position="25"/>
    </location>
</feature>
<evidence type="ECO:0000313" key="4">
    <source>
        <dbReference type="Proteomes" id="UP000682892"/>
    </source>
</evidence>
<dbReference type="Pfam" id="PF13857">
    <property type="entry name" value="Ank_5"/>
    <property type="match status" value="1"/>
</dbReference>
<dbReference type="InterPro" id="IPR053080">
    <property type="entry name" value="PP1_regulatory_subunit_27"/>
</dbReference>
<dbReference type="AlphaFoldDB" id="A0A1S4EZD9"/>
<dbReference type="OMA" id="CKWNNAG"/>
<keyword evidence="1" id="KW-0040">ANK repeat</keyword>
<gene>
    <name evidence="3" type="ORF">AaeL_AAEL001653</name>
</gene>
<dbReference type="Proteomes" id="UP000682892">
    <property type="component" value="Unassembled WGS sequence"/>
</dbReference>
<protein>
    <submittedName>
        <fullName evidence="3">AAEL001653-PA</fullName>
    </submittedName>
</protein>
<feature type="repeat" description="ANK" evidence="1">
    <location>
        <begin position="163"/>
        <end position="197"/>
    </location>
</feature>
<organism evidence="3 4">
    <name type="scientific">Aedes aegypti</name>
    <name type="common">Yellowfever mosquito</name>
    <name type="synonym">Culex aegypti</name>
    <dbReference type="NCBI Taxonomy" id="7159"/>
    <lineage>
        <taxon>Eukaryota</taxon>
        <taxon>Metazoa</taxon>
        <taxon>Ecdysozoa</taxon>
        <taxon>Arthropoda</taxon>
        <taxon>Hexapoda</taxon>
        <taxon>Insecta</taxon>
        <taxon>Pterygota</taxon>
        <taxon>Neoptera</taxon>
        <taxon>Endopterygota</taxon>
        <taxon>Diptera</taxon>
        <taxon>Nematocera</taxon>
        <taxon>Culicoidea</taxon>
        <taxon>Culicidae</taxon>
        <taxon>Culicinae</taxon>
        <taxon>Aedini</taxon>
        <taxon>Aedes</taxon>
        <taxon>Stegomyia</taxon>
    </lineage>
</organism>
<accession>A0A1S4EZD9</accession>
<dbReference type="PROSITE" id="PS50297">
    <property type="entry name" value="ANK_REP_REGION"/>
    <property type="match status" value="2"/>
</dbReference>
<reference evidence="3" key="2">
    <citation type="journal article" date="2007" name="Science">
        <title>Genome sequence of Aedes aegypti, a major arbovirus vector.</title>
        <authorList>
            <person name="Nene V."/>
            <person name="Wortman J.R."/>
            <person name="Lawson D."/>
            <person name="Haas B."/>
            <person name="Kodira C."/>
            <person name="Tu Z.J."/>
            <person name="Loftus B."/>
            <person name="Xi Z."/>
            <person name="Megy K."/>
            <person name="Grabherr M."/>
            <person name="Ren Q."/>
            <person name="Zdobnov E.M."/>
            <person name="Lobo N.F."/>
            <person name="Campbell K.S."/>
            <person name="Brown S.E."/>
            <person name="Bonaldo M.F."/>
            <person name="Zhu J."/>
            <person name="Sinkins S.P."/>
            <person name="Hogenkamp D.G."/>
            <person name="Amedeo P."/>
            <person name="Arensburger P."/>
            <person name="Atkinson P.W."/>
            <person name="Bidwell S."/>
            <person name="Biedler J."/>
            <person name="Birney E."/>
            <person name="Bruggner R.V."/>
            <person name="Costas J."/>
            <person name="Coy M.R."/>
            <person name="Crabtree J."/>
            <person name="Crawford M."/>
            <person name="Debruyn B."/>
            <person name="Decaprio D."/>
            <person name="Eiglmeier K."/>
            <person name="Eisenstadt E."/>
            <person name="El-Dorry H."/>
            <person name="Gelbart W.M."/>
            <person name="Gomes S.L."/>
            <person name="Hammond M."/>
            <person name="Hannick L.I."/>
            <person name="Hogan J.R."/>
            <person name="Holmes M.H."/>
            <person name="Jaffe D."/>
            <person name="Johnston J.S."/>
            <person name="Kennedy R.C."/>
            <person name="Koo H."/>
            <person name="Kravitz S."/>
            <person name="Kriventseva E.V."/>
            <person name="Kulp D."/>
            <person name="Labutti K."/>
            <person name="Lee E."/>
            <person name="Li S."/>
            <person name="Lovin D.D."/>
            <person name="Mao C."/>
            <person name="Mauceli E."/>
            <person name="Menck C.F."/>
            <person name="Miller J.R."/>
            <person name="Montgomery P."/>
            <person name="Mori A."/>
            <person name="Nascimento A.L."/>
            <person name="Naveira H.F."/>
            <person name="Nusbaum C."/>
            <person name="O'leary S."/>
            <person name="Orvis J."/>
            <person name="Pertea M."/>
            <person name="Quesneville H."/>
            <person name="Reidenbach K.R."/>
            <person name="Rogers Y.H."/>
            <person name="Roth C.W."/>
            <person name="Schneider J.R."/>
            <person name="Schatz M."/>
            <person name="Shumway M."/>
            <person name="Stanke M."/>
            <person name="Stinson E.O."/>
            <person name="Tubio J.M."/>
            <person name="Vanzee J.P."/>
            <person name="Verjovski-Almeida S."/>
            <person name="Werner D."/>
            <person name="White O."/>
            <person name="Wyder S."/>
            <person name="Zeng Q."/>
            <person name="Zhao Q."/>
            <person name="Zhao Y."/>
            <person name="Hill C.A."/>
            <person name="Raikhel A.S."/>
            <person name="Soares M.B."/>
            <person name="Knudson D.L."/>
            <person name="Lee N.H."/>
            <person name="Galagan J."/>
            <person name="Salzberg S.L."/>
            <person name="Paulsen I.T."/>
            <person name="Dimopoulos G."/>
            <person name="Collins F.H."/>
            <person name="Birren B."/>
            <person name="Fraser-Liggett C.M."/>
            <person name="Severson D.W."/>
        </authorList>
    </citation>
    <scope>NUCLEOTIDE SEQUENCE [LARGE SCALE GENOMIC DNA]</scope>
    <source>
        <strain evidence="3">Liverpool</strain>
    </source>
</reference>
<dbReference type="Gene3D" id="1.25.40.20">
    <property type="entry name" value="Ankyrin repeat-containing domain"/>
    <property type="match status" value="1"/>
</dbReference>
<feature type="repeat" description="ANK" evidence="1">
    <location>
        <begin position="130"/>
        <end position="162"/>
    </location>
</feature>
<dbReference type="PROSITE" id="PS50088">
    <property type="entry name" value="ANK_REPEAT"/>
    <property type="match status" value="3"/>
</dbReference>
<dbReference type="HOGENOM" id="CLU_000134_19_0_1"/>
<dbReference type="PANTHER" id="PTHR46899">
    <property type="entry name" value="PROTEIN PHOSPHATASE 1 REGULATORY SUBUNIT 27"/>
    <property type="match status" value="1"/>
</dbReference>
<dbReference type="PANTHER" id="PTHR46899:SF3">
    <property type="entry name" value="PROTEIN PHOSPHATASE 1 REGULATORY SUBUNIT 27"/>
    <property type="match status" value="1"/>
</dbReference>
<sequence>MSKFKSGSEWEKIAQGIEDDKKDEIETMEDLEEKMRMTPKNMFPSKWDDPDDLIEEDKNPQASLERLALWAAGEDKLDILKEVLTKKPSVVNASDRDGYTPLHKACYNNNVEMAKLLLQYGADPNAETELGWIPLHSACKWNNAECVALMLQHGSDINATSHGHQTPLHIAASVSNSRSTLVTLLMDDRIKVDMLNDSNEKAATLAKKNGMAFPLFAMGQSALTVETGMID</sequence>